<keyword evidence="10 16" id="KW-0547">Nucleotide-binding</keyword>
<dbReference type="CDD" id="cd04095">
    <property type="entry name" value="CysN_NoDQ_III"/>
    <property type="match status" value="1"/>
</dbReference>
<protein>
    <recommendedName>
        <fullName evidence="16">Sulfate adenylyltransferase subunit 1</fullName>
        <ecNumber evidence="16">2.7.7.4</ecNumber>
    </recommendedName>
    <alternativeName>
        <fullName evidence="16">ATP-sulfurylase large subunit</fullName>
    </alternativeName>
    <alternativeName>
        <fullName evidence="16">Sulfate adenylate transferase</fullName>
        <shortName evidence="16">SAT</shortName>
    </alternativeName>
</protein>
<dbReference type="InterPro" id="IPR054696">
    <property type="entry name" value="GTP-eEF1A_C"/>
</dbReference>
<evidence type="ECO:0000256" key="2">
    <source>
        <dbReference type="ARBA" id="ARBA00002357"/>
    </source>
</evidence>
<dbReference type="CDD" id="cd01005">
    <property type="entry name" value="PBP2_CysP"/>
    <property type="match status" value="1"/>
</dbReference>
<evidence type="ECO:0000313" key="19">
    <source>
        <dbReference type="Proteomes" id="UP000008207"/>
    </source>
</evidence>
<dbReference type="SUPFAM" id="SSF52540">
    <property type="entry name" value="P-loop containing nucleoside triphosphate hydrolases"/>
    <property type="match status" value="1"/>
</dbReference>
<dbReference type="Gene3D" id="3.40.50.300">
    <property type="entry name" value="P-loop containing nucleotide triphosphate hydrolases"/>
    <property type="match status" value="1"/>
</dbReference>
<dbReference type="SUPFAM" id="SSF50447">
    <property type="entry name" value="Translation proteins"/>
    <property type="match status" value="1"/>
</dbReference>
<dbReference type="PRINTS" id="PR00315">
    <property type="entry name" value="ELONGATNFCT"/>
</dbReference>
<organism evidence="18 19">
    <name type="scientific">Methylobacterium nodulans (strain LMG 21967 / CNCM I-2342 / ORS 2060)</name>
    <dbReference type="NCBI Taxonomy" id="460265"/>
    <lineage>
        <taxon>Bacteria</taxon>
        <taxon>Pseudomonadati</taxon>
        <taxon>Pseudomonadota</taxon>
        <taxon>Alphaproteobacteria</taxon>
        <taxon>Hyphomicrobiales</taxon>
        <taxon>Methylobacteriaceae</taxon>
        <taxon>Methylobacterium</taxon>
    </lineage>
</organism>
<evidence type="ECO:0000256" key="14">
    <source>
        <dbReference type="ARBA" id="ARBA00024872"/>
    </source>
</evidence>
<dbReference type="EC" id="2.7.7.4" evidence="16"/>
<dbReference type="PROSITE" id="PS00301">
    <property type="entry name" value="G_TR_1"/>
    <property type="match status" value="1"/>
</dbReference>
<dbReference type="InterPro" id="IPR009000">
    <property type="entry name" value="Transl_B-barrel_sf"/>
</dbReference>
<dbReference type="InterPro" id="IPR000795">
    <property type="entry name" value="T_Tr_GTP-bd_dom"/>
</dbReference>
<feature type="binding site" evidence="16">
    <location>
        <begin position="165"/>
        <end position="168"/>
    </location>
    <ligand>
        <name>GTP</name>
        <dbReference type="ChEBI" id="CHEBI:37565"/>
    </ligand>
</feature>
<comment type="similarity">
    <text evidence="16">Belongs to the TRAFAC class translation factor GTPase superfamily. Classic translation factor GTPase family. CysN/NodQ subfamily.</text>
</comment>
<dbReference type="GO" id="GO:1902358">
    <property type="term" value="P:sulfate transmembrane transport"/>
    <property type="evidence" value="ECO:0007669"/>
    <property type="project" value="InterPro"/>
</dbReference>
<evidence type="ECO:0000256" key="10">
    <source>
        <dbReference type="ARBA" id="ARBA00022741"/>
    </source>
</evidence>
<evidence type="ECO:0000256" key="5">
    <source>
        <dbReference type="ARBA" id="ARBA00011760"/>
    </source>
</evidence>
<dbReference type="HOGENOM" id="CLU_018814_0_0_5"/>
<dbReference type="NCBIfam" id="NF003478">
    <property type="entry name" value="PRK05124.1"/>
    <property type="match status" value="1"/>
</dbReference>
<dbReference type="GO" id="GO:1901681">
    <property type="term" value="F:sulfur compound binding"/>
    <property type="evidence" value="ECO:0007669"/>
    <property type="project" value="InterPro"/>
</dbReference>
<evidence type="ECO:0000256" key="8">
    <source>
        <dbReference type="ARBA" id="ARBA00022695"/>
    </source>
</evidence>
<dbReference type="eggNOG" id="COG2895">
    <property type="taxonomic scope" value="Bacteria"/>
</dbReference>
<dbReference type="GO" id="GO:0000103">
    <property type="term" value="P:sulfate assimilation"/>
    <property type="evidence" value="ECO:0007669"/>
    <property type="project" value="UniProtKB-UniRule"/>
</dbReference>
<dbReference type="AlphaFoldDB" id="B8IR87"/>
<feature type="domain" description="Tr-type G" evidence="17">
    <location>
        <begin position="22"/>
        <end position="236"/>
    </location>
</feature>
<dbReference type="NCBIfam" id="NF008106">
    <property type="entry name" value="PRK10852.1"/>
    <property type="match status" value="1"/>
</dbReference>
<evidence type="ECO:0000256" key="4">
    <source>
        <dbReference type="ARBA" id="ARBA00006099"/>
    </source>
</evidence>
<dbReference type="GO" id="GO:0005525">
    <property type="term" value="F:GTP binding"/>
    <property type="evidence" value="ECO:0007669"/>
    <property type="project" value="UniProtKB-UniRule"/>
</dbReference>
<dbReference type="CDD" id="cd04166">
    <property type="entry name" value="CysN_ATPS"/>
    <property type="match status" value="1"/>
</dbReference>
<feature type="binding site" evidence="16">
    <location>
        <begin position="110"/>
        <end position="114"/>
    </location>
    <ligand>
        <name>GTP</name>
        <dbReference type="ChEBI" id="CHEBI:37565"/>
    </ligand>
</feature>
<evidence type="ECO:0000256" key="11">
    <source>
        <dbReference type="ARBA" id="ARBA00022764"/>
    </source>
</evidence>
<keyword evidence="19" id="KW-1185">Reference proteome</keyword>
<dbReference type="HAMAP" id="MF_00062">
    <property type="entry name" value="Sulf_adenylyltr_sub1"/>
    <property type="match status" value="1"/>
</dbReference>
<comment type="catalytic activity">
    <reaction evidence="15 16">
        <text>sulfate + ATP + H(+) = adenosine 5'-phosphosulfate + diphosphate</text>
        <dbReference type="Rhea" id="RHEA:18133"/>
        <dbReference type="ChEBI" id="CHEBI:15378"/>
        <dbReference type="ChEBI" id="CHEBI:16189"/>
        <dbReference type="ChEBI" id="CHEBI:30616"/>
        <dbReference type="ChEBI" id="CHEBI:33019"/>
        <dbReference type="ChEBI" id="CHEBI:58243"/>
        <dbReference type="EC" id="2.7.7.4"/>
    </reaction>
</comment>
<dbReference type="PROSITE" id="PS00757">
    <property type="entry name" value="PROK_SULFATE_BIND_2"/>
    <property type="match status" value="1"/>
</dbReference>
<comment type="function">
    <text evidence="14">Proposed to provide activated sulfate for transfer to Nod factor. ATP sulfurylase may be the GTPase, regulating ATP sulfurylase activity.</text>
</comment>
<dbReference type="InterPro" id="IPR005669">
    <property type="entry name" value="Thiosulph/SO4-bd"/>
</dbReference>
<evidence type="ECO:0000256" key="3">
    <source>
        <dbReference type="ARBA" id="ARBA00004418"/>
    </source>
</evidence>
<dbReference type="Pfam" id="PF22594">
    <property type="entry name" value="GTP-eEF1A_C"/>
    <property type="match status" value="1"/>
</dbReference>
<comment type="pathway">
    <text evidence="16">Sulfur metabolism; hydrogen sulfide biosynthesis; sulfite from sulfate: step 1/3.</text>
</comment>
<dbReference type="InterPro" id="IPR031157">
    <property type="entry name" value="G_TR_CS"/>
</dbReference>
<evidence type="ECO:0000256" key="16">
    <source>
        <dbReference type="HAMAP-Rule" id="MF_00062"/>
    </source>
</evidence>
<dbReference type="InterPro" id="IPR044139">
    <property type="entry name" value="CysN_NoDQ_III"/>
</dbReference>
<dbReference type="InterPro" id="IPR034408">
    <property type="entry name" value="Sulphate/thiosulphate_BS"/>
</dbReference>
<comment type="subunit">
    <text evidence="5">Sulfate-activating enzymes, NodP and NodQ, may be physically associated.</text>
</comment>
<comment type="catalytic activity">
    <reaction evidence="1">
        <text>adenosine 5'-phosphosulfate + ATP = 3'-phosphoadenylyl sulfate + ADP + H(+)</text>
        <dbReference type="Rhea" id="RHEA:24152"/>
        <dbReference type="ChEBI" id="CHEBI:15378"/>
        <dbReference type="ChEBI" id="CHEBI:30616"/>
        <dbReference type="ChEBI" id="CHEBI:58243"/>
        <dbReference type="ChEBI" id="CHEBI:58339"/>
        <dbReference type="ChEBI" id="CHEBI:456216"/>
        <dbReference type="EC" id="2.7.1.25"/>
    </reaction>
</comment>
<dbReference type="GO" id="GO:0070814">
    <property type="term" value="P:hydrogen sulfide biosynthetic process"/>
    <property type="evidence" value="ECO:0007669"/>
    <property type="project" value="UniProtKB-UniRule"/>
</dbReference>
<sequence length="807" mass="86327">MTVHQSTRAFGYEAFLAVHQRKEVLRFIACGSVDDGKSTLIGRLLHDTKQIFDDQVSALERDSRRHGTRGAELDLALLVDGLQAEREQGITIDVAYRFFSTERRSFIVADTPGHEQYTRNMATGASTAEVAVLLVDARKGLSRQTRRHALLVSMLGIRRVVLAVNKMDLIGWSESRFEAIAAEFQDFAQALGFADVTAIPLSAANGDNVVLPGAAAPWYAGPPLLQYLEEVPAHLEEEVAPFRMAVQWVNRPNSDFRGFSGLIASGRVAPGDAVTVLPSGRSSTIARIVTADGDLPVAIAGQSVTLVLADELDASRGSVIAAADAPPRVSERLDVRLFWARETELTPGATLIAKVGTVTANAVVERIVSRIDPETGLSQAAESLAVNDIGDVTLSLDRAVAVDAYRDNRDTGSLILIDRETTDTAALGLVQAPAKAAAETAAETTAATPAASGETAPRRGGLLAGLRRLFGAKSLALLAGAALLGGLAAPERADAQVLLNVSYDPTRELYRAIDAAFAAEWKQKTGESVTVRASHGGSGAQARAVIDGLPADVVTLALASDIDAIAARSKKIPADWQKRLPHNSTPYTSTIVFLVRKGNPKGIKDWDDLVKPGVQVITPNPKTSGGARWNYLAAYAYGLARNGNGDEKAKEFISALFKNVPVLDTGARGATTTFVQRGLGDVLIAWENEAFLADEEFGKGKFDIVVPSLSILAEPPVALVDGNVDQKGTRRQAEAYLQFLYTPKAQAIIAKNFYRPRDESAVAKEDLARFPKLKLVTIDDAFGGWAKAQKTHFDDGGVLDSILKARQ</sequence>
<evidence type="ECO:0000256" key="12">
    <source>
        <dbReference type="ARBA" id="ARBA00022840"/>
    </source>
</evidence>
<dbReference type="SUPFAM" id="SSF53850">
    <property type="entry name" value="Periplasmic binding protein-like II"/>
    <property type="match status" value="1"/>
</dbReference>
<keyword evidence="11" id="KW-0574">Periplasm</keyword>
<dbReference type="PROSITE" id="PS51722">
    <property type="entry name" value="G_TR_2"/>
    <property type="match status" value="1"/>
</dbReference>
<proteinExistence type="inferred from homology"/>
<evidence type="ECO:0000256" key="6">
    <source>
        <dbReference type="ARBA" id="ARBA00022448"/>
    </source>
</evidence>
<dbReference type="PANTHER" id="PTHR30368:SF2">
    <property type="entry name" value="SULFATE-BINDING PROTEIN"/>
    <property type="match status" value="1"/>
</dbReference>
<dbReference type="Pfam" id="PF13531">
    <property type="entry name" value="SBP_bac_11"/>
    <property type="match status" value="1"/>
</dbReference>
<comment type="similarity">
    <text evidence="4">Belongs to the prokaryotic sulfate-binding protein family.</text>
</comment>
<dbReference type="NCBIfam" id="NF008022">
    <property type="entry name" value="PRK10752.1"/>
    <property type="match status" value="1"/>
</dbReference>
<reference evidence="18 19" key="1">
    <citation type="submission" date="2009-01" db="EMBL/GenBank/DDBJ databases">
        <title>Complete sequence of chromosome of Methylobacterium nodulans ORS 2060.</title>
        <authorList>
            <consortium name="US DOE Joint Genome Institute"/>
            <person name="Lucas S."/>
            <person name="Copeland A."/>
            <person name="Lapidus A."/>
            <person name="Glavina del Rio T."/>
            <person name="Dalin E."/>
            <person name="Tice H."/>
            <person name="Bruce D."/>
            <person name="Goodwin L."/>
            <person name="Pitluck S."/>
            <person name="Sims D."/>
            <person name="Brettin T."/>
            <person name="Detter J.C."/>
            <person name="Han C."/>
            <person name="Larimer F."/>
            <person name="Land M."/>
            <person name="Hauser L."/>
            <person name="Kyrpides N."/>
            <person name="Ivanova N."/>
            <person name="Marx C.J."/>
            <person name="Richardson P."/>
        </authorList>
    </citation>
    <scope>NUCLEOTIDE SEQUENCE [LARGE SCALE GENOMIC DNA]</scope>
    <source>
        <strain evidence="19">LMG 21967 / CNCM I-2342 / ORS 2060</strain>
    </source>
</reference>
<dbReference type="GO" id="GO:0003924">
    <property type="term" value="F:GTPase activity"/>
    <property type="evidence" value="ECO:0007669"/>
    <property type="project" value="InterPro"/>
</dbReference>
<comment type="subunit">
    <text evidence="16">Heterodimer composed of CysD, the smaller subunit, and CysN.</text>
</comment>
<dbReference type="CDD" id="cd03695">
    <property type="entry name" value="CysN_NodQ_II"/>
    <property type="match status" value="1"/>
</dbReference>
<dbReference type="NCBIfam" id="TIGR02034">
    <property type="entry name" value="CysN"/>
    <property type="match status" value="1"/>
</dbReference>
<evidence type="ECO:0000256" key="15">
    <source>
        <dbReference type="ARBA" id="ARBA00049370"/>
    </source>
</evidence>
<dbReference type="InterPro" id="IPR009001">
    <property type="entry name" value="Transl_elong_EF1A/Init_IF2_C"/>
</dbReference>
<evidence type="ECO:0000259" key="17">
    <source>
        <dbReference type="PROSITE" id="PS51722"/>
    </source>
</evidence>
<dbReference type="Gene3D" id="2.40.30.10">
    <property type="entry name" value="Translation factors"/>
    <property type="match status" value="2"/>
</dbReference>
<dbReference type="SUPFAM" id="SSF50465">
    <property type="entry name" value="EF-Tu/eEF-1alpha/eIF2-gamma C-terminal domain"/>
    <property type="match status" value="1"/>
</dbReference>
<dbReference type="Proteomes" id="UP000008207">
    <property type="component" value="Chromosome"/>
</dbReference>
<dbReference type="GO" id="GO:0004781">
    <property type="term" value="F:sulfate adenylyltransferase (ATP) activity"/>
    <property type="evidence" value="ECO:0007669"/>
    <property type="project" value="UniProtKB-UniRule"/>
</dbReference>
<keyword evidence="7 16" id="KW-0808">Transferase</keyword>
<dbReference type="NCBIfam" id="TIGR00971">
    <property type="entry name" value="3a0106s03"/>
    <property type="match status" value="1"/>
</dbReference>
<accession>B8IR87</accession>
<dbReference type="InterPro" id="IPR011779">
    <property type="entry name" value="SO4_adenylTrfase_lsu"/>
</dbReference>
<dbReference type="GO" id="GO:0140104">
    <property type="term" value="F:molecular carrier activity"/>
    <property type="evidence" value="ECO:0007669"/>
    <property type="project" value="InterPro"/>
</dbReference>
<keyword evidence="8 16" id="KW-0548">Nucleotidyltransferase</keyword>
<name>B8IR87_METNO</name>
<comment type="function">
    <text evidence="16">With CysD forms the ATP sulfurylase (ATPS) that catalyzes the adenylation of sulfate producing adenosine 5'-phosphosulfate (APS) and diphosphate, the first enzymatic step in sulfur assimilation pathway. APS synthesis involves the formation of a high-energy phosphoric-sulfuric acid anhydride bond driven by GTP hydrolysis by CysN coupled to ATP hydrolysis by CysD.</text>
</comment>
<keyword evidence="12 16" id="KW-0067">ATP-binding</keyword>
<dbReference type="InterPro" id="IPR044138">
    <property type="entry name" value="CysN_II"/>
</dbReference>
<evidence type="ECO:0000313" key="18">
    <source>
        <dbReference type="EMBL" id="ACL56789.1"/>
    </source>
</evidence>
<evidence type="ECO:0000256" key="1">
    <source>
        <dbReference type="ARBA" id="ARBA00001823"/>
    </source>
</evidence>
<dbReference type="eggNOG" id="COG1613">
    <property type="taxonomic scope" value="Bacteria"/>
</dbReference>
<dbReference type="STRING" id="460265.Mnod_1799"/>
<evidence type="ECO:0000256" key="7">
    <source>
        <dbReference type="ARBA" id="ARBA00022679"/>
    </source>
</evidence>
<dbReference type="GO" id="GO:0042597">
    <property type="term" value="C:periplasmic space"/>
    <property type="evidence" value="ECO:0007669"/>
    <property type="project" value="UniProtKB-SubCell"/>
</dbReference>
<evidence type="ECO:0000256" key="13">
    <source>
        <dbReference type="ARBA" id="ARBA00023134"/>
    </source>
</evidence>
<dbReference type="OrthoDB" id="9804504at2"/>
<comment type="function">
    <text evidence="2">APS kinase catalyzes the synthesis of activated sulfate.</text>
</comment>
<dbReference type="Gene3D" id="3.40.190.10">
    <property type="entry name" value="Periplasmic binding protein-like II"/>
    <property type="match status" value="2"/>
</dbReference>
<dbReference type="PANTHER" id="PTHR30368">
    <property type="entry name" value="SULFATE-BINDING PROTEIN"/>
    <property type="match status" value="1"/>
</dbReference>
<evidence type="ECO:0000256" key="9">
    <source>
        <dbReference type="ARBA" id="ARBA00022729"/>
    </source>
</evidence>
<keyword evidence="6" id="KW-0813">Transport</keyword>
<dbReference type="GO" id="GO:0005524">
    <property type="term" value="F:ATP binding"/>
    <property type="evidence" value="ECO:0007669"/>
    <property type="project" value="UniProtKB-KW"/>
</dbReference>
<dbReference type="InterPro" id="IPR027417">
    <property type="entry name" value="P-loop_NTPase"/>
</dbReference>
<dbReference type="InterPro" id="IPR041757">
    <property type="entry name" value="CysN_GTP-bd"/>
</dbReference>
<dbReference type="EMBL" id="CP001349">
    <property type="protein sequence ID" value="ACL56789.1"/>
    <property type="molecule type" value="Genomic_DNA"/>
</dbReference>
<dbReference type="UniPathway" id="UPA00140">
    <property type="reaction ID" value="UER00204"/>
</dbReference>
<comment type="subcellular location">
    <subcellularLocation>
        <location evidence="3">Periplasm</location>
    </subcellularLocation>
</comment>
<feature type="binding site" evidence="16">
    <location>
        <begin position="31"/>
        <end position="38"/>
    </location>
    <ligand>
        <name>GTP</name>
        <dbReference type="ChEBI" id="CHEBI:37565"/>
    </ligand>
</feature>
<dbReference type="Pfam" id="PF00009">
    <property type="entry name" value="GTP_EFTU"/>
    <property type="match status" value="1"/>
</dbReference>
<keyword evidence="9" id="KW-0732">Signal</keyword>
<dbReference type="FunFam" id="3.40.50.300:FF:000119">
    <property type="entry name" value="Sulfate adenylyltransferase subunit 1"/>
    <property type="match status" value="1"/>
</dbReference>
<keyword evidence="13 16" id="KW-0342">GTP-binding</keyword>
<dbReference type="KEGG" id="mno:Mnod_1799"/>
<dbReference type="GO" id="GO:0004020">
    <property type="term" value="F:adenylylsulfate kinase activity"/>
    <property type="evidence" value="ECO:0007669"/>
    <property type="project" value="UniProtKB-EC"/>
</dbReference>
<gene>
    <name evidence="16" type="primary">cysN</name>
    <name evidence="18" type="ordered locus">Mnod_1799</name>
</gene>